<dbReference type="InterPro" id="IPR018499">
    <property type="entry name" value="Tetraspanin/Peripherin"/>
</dbReference>
<feature type="transmembrane region" description="Helical" evidence="5">
    <location>
        <begin position="83"/>
        <end position="107"/>
    </location>
</feature>
<evidence type="ECO:0000313" key="7">
    <source>
        <dbReference type="EMBL" id="GBP47244.1"/>
    </source>
</evidence>
<feature type="chain" id="PRO_5020024099" evidence="6">
    <location>
        <begin position="19"/>
        <end position="298"/>
    </location>
</feature>
<dbReference type="PANTHER" id="PTHR19282:SF551">
    <property type="entry name" value="RE08073P-RELATED"/>
    <property type="match status" value="1"/>
</dbReference>
<dbReference type="SUPFAM" id="SSF48652">
    <property type="entry name" value="Tetraspanin"/>
    <property type="match status" value="1"/>
</dbReference>
<organism evidence="7 8">
    <name type="scientific">Eumeta variegata</name>
    <name type="common">Bagworm moth</name>
    <name type="synonym">Eumeta japonica</name>
    <dbReference type="NCBI Taxonomy" id="151549"/>
    <lineage>
        <taxon>Eukaryota</taxon>
        <taxon>Metazoa</taxon>
        <taxon>Ecdysozoa</taxon>
        <taxon>Arthropoda</taxon>
        <taxon>Hexapoda</taxon>
        <taxon>Insecta</taxon>
        <taxon>Pterygota</taxon>
        <taxon>Neoptera</taxon>
        <taxon>Endopterygota</taxon>
        <taxon>Lepidoptera</taxon>
        <taxon>Glossata</taxon>
        <taxon>Ditrysia</taxon>
        <taxon>Tineoidea</taxon>
        <taxon>Psychidae</taxon>
        <taxon>Oiketicinae</taxon>
        <taxon>Eumeta</taxon>
    </lineage>
</organism>
<evidence type="ECO:0000256" key="6">
    <source>
        <dbReference type="SAM" id="SignalP"/>
    </source>
</evidence>
<gene>
    <name evidence="7" type="primary">Tspan3</name>
    <name evidence="7" type="ORF">EVAR_20248_1</name>
</gene>
<protein>
    <submittedName>
        <fullName evidence="7">Tetraspanin-3</fullName>
    </submittedName>
</protein>
<feature type="transmembrane region" description="Helical" evidence="5">
    <location>
        <begin position="265"/>
        <end position="289"/>
    </location>
</feature>
<dbReference type="Proteomes" id="UP000299102">
    <property type="component" value="Unassembled WGS sequence"/>
</dbReference>
<evidence type="ECO:0000256" key="3">
    <source>
        <dbReference type="ARBA" id="ARBA00022989"/>
    </source>
</evidence>
<accession>A0A4C1WAT3</accession>
<keyword evidence="3 5" id="KW-1133">Transmembrane helix</keyword>
<feature type="signal peptide" evidence="6">
    <location>
        <begin position="1"/>
        <end position="18"/>
    </location>
</feature>
<dbReference type="STRING" id="151549.A0A4C1WAT3"/>
<dbReference type="EMBL" id="BGZK01000498">
    <property type="protein sequence ID" value="GBP47244.1"/>
    <property type="molecule type" value="Genomic_DNA"/>
</dbReference>
<dbReference type="OrthoDB" id="10016273at2759"/>
<dbReference type="Gene3D" id="1.10.1450.10">
    <property type="entry name" value="Tetraspanin"/>
    <property type="match status" value="1"/>
</dbReference>
<dbReference type="Pfam" id="PF00335">
    <property type="entry name" value="Tetraspanin"/>
    <property type="match status" value="1"/>
</dbReference>
<comment type="subcellular location">
    <subcellularLocation>
        <location evidence="1">Membrane</location>
        <topology evidence="1">Multi-pass membrane protein</topology>
    </subcellularLocation>
</comment>
<dbReference type="GO" id="GO:0005886">
    <property type="term" value="C:plasma membrane"/>
    <property type="evidence" value="ECO:0007669"/>
    <property type="project" value="TreeGrafter"/>
</dbReference>
<proteinExistence type="predicted"/>
<dbReference type="InterPro" id="IPR008952">
    <property type="entry name" value="Tetraspanin_EC2_sf"/>
</dbReference>
<sequence length="298" mass="31256">MNSKLIMSFWLKFARILAGSTLPALLIQTRTHTHPYTYAPFGVSELVPFNHCDWLKCVGVCACVGVAWAAWENAPSESGEARAGLGVVGAWGSALTLGATLALCGGVRGSPGALAAAFALLALTAVAEAAVAWWGAAHVPQLRDALADHFLLTVQRDYGNVHSRTQIVDAIQDGLQCCGANGPRDWQNSAWSRGTVGDSDSPLDLSVSAAGSYYSVPMSCCEEQVDDETCKQTRVVPAASSGKAGIYGGGCTRHVLTVLTGWARYLLWAGGALLATHALALLLALALCLRVPARPHKA</sequence>
<evidence type="ECO:0000313" key="8">
    <source>
        <dbReference type="Proteomes" id="UP000299102"/>
    </source>
</evidence>
<keyword evidence="4 5" id="KW-0472">Membrane</keyword>
<reference evidence="7 8" key="1">
    <citation type="journal article" date="2019" name="Commun. Biol.">
        <title>The bagworm genome reveals a unique fibroin gene that provides high tensile strength.</title>
        <authorList>
            <person name="Kono N."/>
            <person name="Nakamura H."/>
            <person name="Ohtoshi R."/>
            <person name="Tomita M."/>
            <person name="Numata K."/>
            <person name="Arakawa K."/>
        </authorList>
    </citation>
    <scope>NUCLEOTIDE SEQUENCE [LARGE SCALE GENOMIC DNA]</scope>
</reference>
<keyword evidence="8" id="KW-1185">Reference proteome</keyword>
<dbReference type="AlphaFoldDB" id="A0A4C1WAT3"/>
<keyword evidence="2 5" id="KW-0812">Transmembrane</keyword>
<name>A0A4C1WAT3_EUMVA</name>
<evidence type="ECO:0000256" key="2">
    <source>
        <dbReference type="ARBA" id="ARBA00022692"/>
    </source>
</evidence>
<keyword evidence="6" id="KW-0732">Signal</keyword>
<comment type="caution">
    <text evidence="7">The sequence shown here is derived from an EMBL/GenBank/DDBJ whole genome shotgun (WGS) entry which is preliminary data.</text>
</comment>
<feature type="transmembrane region" description="Helical" evidence="5">
    <location>
        <begin position="114"/>
        <end position="136"/>
    </location>
</feature>
<evidence type="ECO:0000256" key="5">
    <source>
        <dbReference type="SAM" id="Phobius"/>
    </source>
</evidence>
<dbReference type="PANTHER" id="PTHR19282">
    <property type="entry name" value="TETRASPANIN"/>
    <property type="match status" value="1"/>
</dbReference>
<evidence type="ECO:0000256" key="1">
    <source>
        <dbReference type="ARBA" id="ARBA00004141"/>
    </source>
</evidence>
<evidence type="ECO:0000256" key="4">
    <source>
        <dbReference type="ARBA" id="ARBA00023136"/>
    </source>
</evidence>